<gene>
    <name evidence="2" type="ORF">POJ06DRAFT_254026</name>
</gene>
<dbReference type="EMBL" id="JARPMG010000006">
    <property type="protein sequence ID" value="KAJ8099610.1"/>
    <property type="molecule type" value="Genomic_DNA"/>
</dbReference>
<sequence length="365" mass="40716">MTASPAISEVSSASTSGVSTPLTSISSVISLPSQIPSRVFSPLITHAIDLPSLRSMPSAQALLAVICTYARSQGKNFASDEEYTPAPEGFVDWATRVVGSGLDWIEDEDERELIWELASKRIAERCGRTAASSMEHEFEVEGLDRSIMLHEPSLTADSLGLKTWGSSLLLANRFSALHGDLIPASGRRVLELGSGTGLVGIVLGVLGYPVLMTDLREILPNLKANMEKNQDRFGEGGYSLDTNVEELNWQDMEASETYRRNDQFETIVLSDPIYSSEHPQMLANVVNQFLEYDNPHAQVILELPLREKFVDVRADLWRKLRDIRLSPAKQDLERGRDDFGEETYFWSVWRPIQYIDNPIDIDSLP</sequence>
<dbReference type="PANTHER" id="PTHR14614:SF156">
    <property type="entry name" value="PROTEIN-LYSINE N-METHYLTRANSFERASE EFM2"/>
    <property type="match status" value="1"/>
</dbReference>
<accession>A0AAD7VT05</accession>
<dbReference type="GeneID" id="80882879"/>
<dbReference type="GO" id="GO:0032259">
    <property type="term" value="P:methylation"/>
    <property type="evidence" value="ECO:0007669"/>
    <property type="project" value="UniProtKB-KW"/>
</dbReference>
<dbReference type="RefSeq" id="XP_056043060.1">
    <property type="nucleotide sequence ID" value="XM_056187713.1"/>
</dbReference>
<organism evidence="2 3">
    <name type="scientific">Lipomyces tetrasporus</name>
    <dbReference type="NCBI Taxonomy" id="54092"/>
    <lineage>
        <taxon>Eukaryota</taxon>
        <taxon>Fungi</taxon>
        <taxon>Dikarya</taxon>
        <taxon>Ascomycota</taxon>
        <taxon>Saccharomycotina</taxon>
        <taxon>Lipomycetes</taxon>
        <taxon>Lipomycetales</taxon>
        <taxon>Lipomycetaceae</taxon>
        <taxon>Lipomyces</taxon>
    </lineage>
</organism>
<reference evidence="2" key="1">
    <citation type="submission" date="2023-03" db="EMBL/GenBank/DDBJ databases">
        <title>Near-Complete genome sequence of Lipomyces tetrasporous NRRL Y-64009, an oleaginous yeast capable of growing on lignocellulosic hydrolysates.</title>
        <authorList>
            <consortium name="Lawrence Berkeley National Laboratory"/>
            <person name="Jagtap S.S."/>
            <person name="Liu J.-J."/>
            <person name="Walukiewicz H.E."/>
            <person name="Pangilinan J."/>
            <person name="Lipzen A."/>
            <person name="Ahrendt S."/>
            <person name="Koriabine M."/>
            <person name="Cobaugh K."/>
            <person name="Salamov A."/>
            <person name="Yoshinaga Y."/>
            <person name="Ng V."/>
            <person name="Daum C."/>
            <person name="Grigoriev I.V."/>
            <person name="Slininger P.J."/>
            <person name="Dien B.S."/>
            <person name="Jin Y.-S."/>
            <person name="Rao C.V."/>
        </authorList>
    </citation>
    <scope>NUCLEOTIDE SEQUENCE</scope>
    <source>
        <strain evidence="2">NRRL Y-64009</strain>
    </source>
</reference>
<keyword evidence="2" id="KW-0808">Transferase</keyword>
<dbReference type="InterPro" id="IPR019410">
    <property type="entry name" value="Methyltransf_16"/>
</dbReference>
<dbReference type="AlphaFoldDB" id="A0AAD7VT05"/>
<evidence type="ECO:0000313" key="3">
    <source>
        <dbReference type="Proteomes" id="UP001217417"/>
    </source>
</evidence>
<protein>
    <submittedName>
        <fullName evidence="2">Methyltransferase-domain-containing protein</fullName>
    </submittedName>
</protein>
<dbReference type="Gene3D" id="3.40.50.150">
    <property type="entry name" value="Vaccinia Virus protein VP39"/>
    <property type="match status" value="1"/>
</dbReference>
<dbReference type="SUPFAM" id="SSF53335">
    <property type="entry name" value="S-adenosyl-L-methionine-dependent methyltransferases"/>
    <property type="match status" value="1"/>
</dbReference>
<evidence type="ECO:0000256" key="1">
    <source>
        <dbReference type="SAM" id="MobiDB-lite"/>
    </source>
</evidence>
<dbReference type="GO" id="GO:0005829">
    <property type="term" value="C:cytosol"/>
    <property type="evidence" value="ECO:0007669"/>
    <property type="project" value="TreeGrafter"/>
</dbReference>
<evidence type="ECO:0000313" key="2">
    <source>
        <dbReference type="EMBL" id="KAJ8099610.1"/>
    </source>
</evidence>
<keyword evidence="2" id="KW-0489">Methyltransferase</keyword>
<name>A0AAD7VT05_9ASCO</name>
<dbReference type="PANTHER" id="PTHR14614">
    <property type="entry name" value="HEPATOCELLULAR CARCINOMA-ASSOCIATED ANTIGEN"/>
    <property type="match status" value="1"/>
</dbReference>
<feature type="region of interest" description="Disordered" evidence="1">
    <location>
        <begin position="1"/>
        <end position="21"/>
    </location>
</feature>
<dbReference type="GO" id="GO:0008757">
    <property type="term" value="F:S-adenosylmethionine-dependent methyltransferase activity"/>
    <property type="evidence" value="ECO:0007669"/>
    <property type="project" value="UniProtKB-ARBA"/>
</dbReference>
<comment type="caution">
    <text evidence="2">The sequence shown here is derived from an EMBL/GenBank/DDBJ whole genome shotgun (WGS) entry which is preliminary data.</text>
</comment>
<proteinExistence type="predicted"/>
<dbReference type="InterPro" id="IPR029063">
    <property type="entry name" value="SAM-dependent_MTases_sf"/>
</dbReference>
<keyword evidence="3" id="KW-1185">Reference proteome</keyword>
<dbReference type="Proteomes" id="UP001217417">
    <property type="component" value="Unassembled WGS sequence"/>
</dbReference>
<dbReference type="Pfam" id="PF10294">
    <property type="entry name" value="Methyltransf_16"/>
    <property type="match status" value="1"/>
</dbReference>